<dbReference type="InterPro" id="IPR050688">
    <property type="entry name" value="Zinc_finger/UBP_domain"/>
</dbReference>
<dbReference type="PANTHER" id="PTHR24403">
    <property type="entry name" value="ZINC FINGER PROTEIN"/>
    <property type="match status" value="1"/>
</dbReference>
<dbReference type="PANTHER" id="PTHR24403:SF67">
    <property type="entry name" value="FI01116P-RELATED"/>
    <property type="match status" value="1"/>
</dbReference>
<feature type="domain" description="C2H2-type" evidence="6">
    <location>
        <begin position="198"/>
        <end position="225"/>
    </location>
</feature>
<sequence length="882" mass="104045">MLLHDKTSDLDIFKCDICPFKTKHKANLQVHSLVHKDDAQVEMHRCHVCNYKSKHKHSLTRHLIIHGNTADAKIYKCEMCEYYTRQKAYLKKHTMTHIDESEMKMYECDSCKFKTKRIDCLKLHKMRHVSTLDLEMYKCSLCEFETKQKAYLKKHVLVHQDESQVVLYQCDACGFKTKRKHNLRGHMLIHNNRDMEIYKCEMCDFKTKRKSNLKCHFIVHKDAGEVEMHRSLQQQYGVLEETMEQLFPEMVYCQQGFHPTEKSTVCGLCVTLLNSYFNLIKTYQSTEEKIISYCEENGTTSKGLIPIGGLLSFSRKDLFKYTKNSSQADVKIEEITFEDMSVDTKKEKVNVYLYIDMHKLETDSQNDNLKKDVANHKEKPEVKIYKCNVCDFKSVRKQTFSKAPPEVHKEESEVEQYECGSCHFKTKHKGSLRGHVLIHGKSLKMEMFKCEMCRYETKYRNTFKRHLLVHKEDSEKEMYACELCQYKTRDIRYIKKHLFEKAFKGIYWCIKKIPSLKDHVLLHRETSTLEMFKCGMCEYQTKYRGNIKKHVLVHKEDSEVEMYECELCRYKTKHKNNLKAHLMAHRENLKVDGWVDDLVNPDVGLPNHHQGVNAEKITGYCGPIPINALLNCSRNDNVEYTVNPSQRDIKLEEIITEDMPIDTGKEITEYGSNYTNTHKFKTCTQKSEHFLNDCASQKEDDREFLSHRRQGFNYDKKHIICRNGYNMESHLVVPDNGAYECESYLIDHVITLKEEPEGKLYKCGICHYKSIRKQAVQMHLLVHKKDSEATMHECGLCDFRTKYTNTLKRHLLVHKEDSEVQMYECAVCDFRTKHKGSLRVHLRVHRERPAVKMFHCGMCRFTTKYGRSLKRHLLVHKEDSDV</sequence>
<evidence type="ECO:0000256" key="4">
    <source>
        <dbReference type="ARBA" id="ARBA00022833"/>
    </source>
</evidence>
<evidence type="ECO:0000259" key="6">
    <source>
        <dbReference type="PROSITE" id="PS50157"/>
    </source>
</evidence>
<keyword evidence="2" id="KW-0677">Repeat</keyword>
<feature type="domain" description="C2H2-type" evidence="6">
    <location>
        <begin position="168"/>
        <end position="195"/>
    </location>
</feature>
<feature type="domain" description="C2H2-type" evidence="6">
    <location>
        <begin position="75"/>
        <end position="102"/>
    </location>
</feature>
<dbReference type="SUPFAM" id="SSF57667">
    <property type="entry name" value="beta-beta-alpha zinc fingers"/>
    <property type="match status" value="6"/>
</dbReference>
<feature type="domain" description="C2H2-type" evidence="6">
    <location>
        <begin position="448"/>
        <end position="475"/>
    </location>
</feature>
<keyword evidence="4" id="KW-0862">Zinc</keyword>
<dbReference type="Gene3D" id="3.30.160.60">
    <property type="entry name" value="Classic Zinc Finger"/>
    <property type="match status" value="8"/>
</dbReference>
<evidence type="ECO:0000313" key="8">
    <source>
        <dbReference type="Proteomes" id="UP001162164"/>
    </source>
</evidence>
<dbReference type="Pfam" id="PF00096">
    <property type="entry name" value="zf-C2H2"/>
    <property type="match status" value="1"/>
</dbReference>
<organism evidence="7 8">
    <name type="scientific">Molorchus minor</name>
    <dbReference type="NCBI Taxonomy" id="1323400"/>
    <lineage>
        <taxon>Eukaryota</taxon>
        <taxon>Metazoa</taxon>
        <taxon>Ecdysozoa</taxon>
        <taxon>Arthropoda</taxon>
        <taxon>Hexapoda</taxon>
        <taxon>Insecta</taxon>
        <taxon>Pterygota</taxon>
        <taxon>Neoptera</taxon>
        <taxon>Endopterygota</taxon>
        <taxon>Coleoptera</taxon>
        <taxon>Polyphaga</taxon>
        <taxon>Cucujiformia</taxon>
        <taxon>Chrysomeloidea</taxon>
        <taxon>Cerambycidae</taxon>
        <taxon>Lamiinae</taxon>
        <taxon>Monochamini</taxon>
        <taxon>Molorchus</taxon>
    </lineage>
</organism>
<reference evidence="7" key="1">
    <citation type="journal article" date="2023" name="Insect Mol. Biol.">
        <title>Genome sequencing provides insights into the evolution of gene families encoding plant cell wall-degrading enzymes in longhorned beetles.</title>
        <authorList>
            <person name="Shin N.R."/>
            <person name="Okamura Y."/>
            <person name="Kirsch R."/>
            <person name="Pauchet Y."/>
        </authorList>
    </citation>
    <scope>NUCLEOTIDE SEQUENCE</scope>
    <source>
        <strain evidence="7">MMC_N1</strain>
    </source>
</reference>
<comment type="caution">
    <text evidence="7">The sequence shown here is derived from an EMBL/GenBank/DDBJ whole genome shotgun (WGS) entry which is preliminary data.</text>
</comment>
<evidence type="ECO:0000256" key="1">
    <source>
        <dbReference type="ARBA" id="ARBA00022723"/>
    </source>
</evidence>
<feature type="domain" description="C2H2-type" evidence="6">
    <location>
        <begin position="137"/>
        <end position="164"/>
    </location>
</feature>
<gene>
    <name evidence="7" type="ORF">NQ317_007898</name>
</gene>
<accession>A0ABQ9JS68</accession>
<keyword evidence="1" id="KW-0479">Metal-binding</keyword>
<feature type="domain" description="C2H2-type" evidence="6">
    <location>
        <begin position="823"/>
        <end position="850"/>
    </location>
</feature>
<dbReference type="InterPro" id="IPR013087">
    <property type="entry name" value="Znf_C2H2_type"/>
</dbReference>
<keyword evidence="8" id="KW-1185">Reference proteome</keyword>
<feature type="domain" description="C2H2-type" evidence="6">
    <location>
        <begin position="563"/>
        <end position="590"/>
    </location>
</feature>
<dbReference type="EMBL" id="JAPWTJ010000201">
    <property type="protein sequence ID" value="KAJ8981123.1"/>
    <property type="molecule type" value="Genomic_DNA"/>
</dbReference>
<evidence type="ECO:0000256" key="5">
    <source>
        <dbReference type="PROSITE-ProRule" id="PRU00042"/>
    </source>
</evidence>
<dbReference type="Proteomes" id="UP001162164">
    <property type="component" value="Unassembled WGS sequence"/>
</dbReference>
<dbReference type="InterPro" id="IPR036236">
    <property type="entry name" value="Znf_C2H2_sf"/>
</dbReference>
<name>A0ABQ9JS68_9CUCU</name>
<dbReference type="SMART" id="SM00355">
    <property type="entry name" value="ZnF_C2H2"/>
    <property type="match status" value="16"/>
</dbReference>
<proteinExistence type="predicted"/>
<evidence type="ECO:0000256" key="2">
    <source>
        <dbReference type="ARBA" id="ARBA00022737"/>
    </source>
</evidence>
<dbReference type="PROSITE" id="PS50157">
    <property type="entry name" value="ZINC_FINGER_C2H2_2"/>
    <property type="match status" value="7"/>
</dbReference>
<protein>
    <recommendedName>
        <fullName evidence="6">C2H2-type domain-containing protein</fullName>
    </recommendedName>
</protein>
<evidence type="ECO:0000256" key="3">
    <source>
        <dbReference type="ARBA" id="ARBA00022771"/>
    </source>
</evidence>
<keyword evidence="3 5" id="KW-0863">Zinc-finger</keyword>
<evidence type="ECO:0000313" key="7">
    <source>
        <dbReference type="EMBL" id="KAJ8981123.1"/>
    </source>
</evidence>